<reference evidence="11 12" key="1">
    <citation type="journal article" date="2016" name="Sci. Rep.">
        <title>The genome sequence of the outbreeding globe artichoke constructed de novo incorporating a phase-aware low-pass sequencing strategy of F1 progeny.</title>
        <authorList>
            <person name="Scaglione D."/>
            <person name="Reyes-Chin-Wo S."/>
            <person name="Acquadro A."/>
            <person name="Froenicke L."/>
            <person name="Portis E."/>
            <person name="Beitel C."/>
            <person name="Tirone M."/>
            <person name="Mauro R."/>
            <person name="Lo Monaco A."/>
            <person name="Mauromicale G."/>
            <person name="Faccioli P."/>
            <person name="Cattivelli L."/>
            <person name="Rieseberg L."/>
            <person name="Michelmore R."/>
            <person name="Lanteri S."/>
        </authorList>
    </citation>
    <scope>NUCLEOTIDE SEQUENCE [LARGE SCALE GENOMIC DNA]</scope>
    <source>
        <strain evidence="11">2C</strain>
    </source>
</reference>
<keyword evidence="7" id="KW-0119">Carbohydrate metabolism</keyword>
<evidence type="ECO:0000313" key="11">
    <source>
        <dbReference type="EMBL" id="KVI06023.1"/>
    </source>
</evidence>
<evidence type="ECO:0000256" key="7">
    <source>
        <dbReference type="ARBA" id="ARBA00023277"/>
    </source>
</evidence>
<sequence length="882" mass="100259">MAIRSLSHQTKTIYRRLFTGTLPSPTPLISPYSSQPFPSSSSFSSTQLVNDISRILSDYRSPRHDIVSALTPFASGVTTDLVEQVLKRCNNLGFSAHRFFLWAKDLPDFVHSKNSYHILIDILGRSKQFPLIWDFLGEMKESQSCEISSVIFWVIFSAYSRANLPSDAIRAFKNMVDYGIHPSITDLDQLLYVLCKRRHVRDAQMFFDEIKHEFNPSVKTYSILVRGWGYIGESSEAQKVFDEMLERRCCVDVHAYNSILESMCKGGDVTGAYKLFRDMRPKGLEPDAFTYSIFIHASCNANDLHSAFRVLDRMKRYNLVPNVFTYNAIIKTLCKKDKTEEAYQLLDEMIERKVKPDVWSYNAILNFHCNRLEVNMATKLVSRMDTDSCEPDRHTYNMLLKMLIRVGRFDRVTSLWEKMEETGFHPSASTYAVMVHGFCRKKGMVEEACRYFEMMVDGGIPPYGSTCELLRNKIIGLGFAEQVEILAEKMERSSSCSIQDLSGIMRGNRKSTKREEDNVINFCEETPVHSHFLHYHPIVRTLPAESNGYIRVDCYGGLNQMRRDLCDGVGVARLLNATLVLPKFEVAAYWNESSGFTDVFDVDYFIQQLKGFIKVVKEPPAEVASREPVRVDCSKRKGHFDYVESAALCQACYSALRLTSTLEKKSSELLQAIPKPFLSLHLRFEPDMVAYSQCEYEGLSPASMESIEAARGDRKPWTGETARLWRNRGKCPLTPNETAFILQSLSIPTNTNIYLAAGDGLMELEGLTSVYTNVVTKSSLLSGEDFKNMHGNTKAALDYYVSINSDAYVATYFGNMDKMVAAMRAYQGFYKTLFLNRKAFADLSSEGLRGKELMEAMRKAHKADFVMGRGSALPDCFCDFKL</sequence>
<feature type="repeat" description="PPR" evidence="9">
    <location>
        <begin position="252"/>
        <end position="286"/>
    </location>
</feature>
<evidence type="ECO:0000256" key="4">
    <source>
        <dbReference type="ARBA" id="ARBA00022679"/>
    </source>
</evidence>
<dbReference type="AlphaFoldDB" id="A0A103YBG4"/>
<dbReference type="EMBL" id="LEKV01001856">
    <property type="protein sequence ID" value="KVI06023.1"/>
    <property type="molecule type" value="Genomic_DNA"/>
</dbReference>
<feature type="repeat" description="PPR" evidence="9">
    <location>
        <begin position="427"/>
        <end position="462"/>
    </location>
</feature>
<feature type="repeat" description="PPR" evidence="9">
    <location>
        <begin position="357"/>
        <end position="391"/>
    </location>
</feature>
<proteinExistence type="inferred from homology"/>
<keyword evidence="4" id="KW-0808">Transferase</keyword>
<evidence type="ECO:0000256" key="5">
    <source>
        <dbReference type="ARBA" id="ARBA00022737"/>
    </source>
</evidence>
<evidence type="ECO:0000256" key="6">
    <source>
        <dbReference type="ARBA" id="ARBA00023253"/>
    </source>
</evidence>
<dbReference type="InterPro" id="IPR033443">
    <property type="entry name" value="PROP1-like_PPR_dom"/>
</dbReference>
<dbReference type="Pfam" id="PF10250">
    <property type="entry name" value="O-FucT"/>
    <property type="match status" value="1"/>
</dbReference>
<comment type="caution">
    <text evidence="11">The sequence shown here is derived from an EMBL/GenBank/DDBJ whole genome shotgun (WGS) entry which is preliminary data.</text>
</comment>
<evidence type="ECO:0000259" key="10">
    <source>
        <dbReference type="Pfam" id="PF17177"/>
    </source>
</evidence>
<feature type="repeat" description="PPR" evidence="9">
    <location>
        <begin position="148"/>
        <end position="182"/>
    </location>
</feature>
<evidence type="ECO:0000256" key="8">
    <source>
        <dbReference type="ARBA" id="ARBA00030350"/>
    </source>
</evidence>
<keyword evidence="5" id="KW-0677">Repeat</keyword>
<comment type="similarity">
    <text evidence="1">Belongs to the PPR family. P subfamily.</text>
</comment>
<dbReference type="GO" id="GO:0006004">
    <property type="term" value="P:fucose metabolic process"/>
    <property type="evidence" value="ECO:0007669"/>
    <property type="project" value="UniProtKB-KW"/>
</dbReference>
<dbReference type="GO" id="GO:0016757">
    <property type="term" value="F:glycosyltransferase activity"/>
    <property type="evidence" value="ECO:0007669"/>
    <property type="project" value="UniProtKB-KW"/>
</dbReference>
<dbReference type="Gramene" id="KVI06023">
    <property type="protein sequence ID" value="KVI06023"/>
    <property type="gene ID" value="Ccrd_015637"/>
</dbReference>
<accession>A0A103YBG4</accession>
<organism evidence="11 12">
    <name type="scientific">Cynara cardunculus var. scolymus</name>
    <name type="common">Globe artichoke</name>
    <name type="synonym">Cynara scolymus</name>
    <dbReference type="NCBI Taxonomy" id="59895"/>
    <lineage>
        <taxon>Eukaryota</taxon>
        <taxon>Viridiplantae</taxon>
        <taxon>Streptophyta</taxon>
        <taxon>Embryophyta</taxon>
        <taxon>Tracheophyta</taxon>
        <taxon>Spermatophyta</taxon>
        <taxon>Magnoliopsida</taxon>
        <taxon>eudicotyledons</taxon>
        <taxon>Gunneridae</taxon>
        <taxon>Pentapetalae</taxon>
        <taxon>asterids</taxon>
        <taxon>campanulids</taxon>
        <taxon>Asterales</taxon>
        <taxon>Asteraceae</taxon>
        <taxon>Carduoideae</taxon>
        <taxon>Cardueae</taxon>
        <taxon>Carduinae</taxon>
        <taxon>Cynara</taxon>
    </lineage>
</organism>
<evidence type="ECO:0000313" key="12">
    <source>
        <dbReference type="Proteomes" id="UP000243975"/>
    </source>
</evidence>
<dbReference type="Pfam" id="PF17177">
    <property type="entry name" value="PPR_long"/>
    <property type="match status" value="1"/>
</dbReference>
<evidence type="ECO:0000256" key="3">
    <source>
        <dbReference type="ARBA" id="ARBA00022676"/>
    </source>
</evidence>
<evidence type="ECO:0000256" key="2">
    <source>
        <dbReference type="ARBA" id="ARBA00007737"/>
    </source>
</evidence>
<evidence type="ECO:0000256" key="9">
    <source>
        <dbReference type="PROSITE-ProRule" id="PRU00708"/>
    </source>
</evidence>
<feature type="repeat" description="PPR" evidence="9">
    <location>
        <begin position="322"/>
        <end position="356"/>
    </location>
</feature>
<comment type="similarity">
    <text evidence="2">Belongs to the glycosyltransferase GT106 family.</text>
</comment>
<dbReference type="PANTHER" id="PTHR47941">
    <property type="entry name" value="PENTATRICOPEPTIDE REPEAT-CONTAINING PROTEIN 3, MITOCHONDRIAL"/>
    <property type="match status" value="1"/>
</dbReference>
<evidence type="ECO:0000256" key="1">
    <source>
        <dbReference type="ARBA" id="ARBA00007626"/>
    </source>
</evidence>
<dbReference type="Pfam" id="PF01535">
    <property type="entry name" value="PPR"/>
    <property type="match status" value="2"/>
</dbReference>
<feature type="repeat" description="PPR" evidence="9">
    <location>
        <begin position="287"/>
        <end position="321"/>
    </location>
</feature>
<gene>
    <name evidence="11" type="ORF">Ccrd_015637</name>
</gene>
<dbReference type="Gene3D" id="1.25.40.10">
    <property type="entry name" value="Tetratricopeptide repeat domain"/>
    <property type="match status" value="4"/>
</dbReference>
<keyword evidence="12" id="KW-1185">Reference proteome</keyword>
<keyword evidence="3" id="KW-0328">Glycosyltransferase</keyword>
<name>A0A103YBG4_CYNCS</name>
<dbReference type="InterPro" id="IPR019378">
    <property type="entry name" value="GDP-Fuc_O-FucTrfase"/>
</dbReference>
<protein>
    <recommendedName>
        <fullName evidence="8">O-fucosyltransferase family protein</fullName>
    </recommendedName>
</protein>
<feature type="repeat" description="PPR" evidence="9">
    <location>
        <begin position="392"/>
        <end position="426"/>
    </location>
</feature>
<feature type="repeat" description="PPR" evidence="9">
    <location>
        <begin position="217"/>
        <end position="251"/>
    </location>
</feature>
<dbReference type="PROSITE" id="PS51375">
    <property type="entry name" value="PPR"/>
    <property type="match status" value="8"/>
</dbReference>
<dbReference type="InterPro" id="IPR002885">
    <property type="entry name" value="PPR_rpt"/>
</dbReference>
<dbReference type="InterPro" id="IPR011990">
    <property type="entry name" value="TPR-like_helical_dom_sf"/>
</dbReference>
<feature type="domain" description="PROP1-like PPR" evidence="10">
    <location>
        <begin position="257"/>
        <end position="440"/>
    </location>
</feature>
<dbReference type="Proteomes" id="UP000243975">
    <property type="component" value="Unassembled WGS sequence"/>
</dbReference>
<dbReference type="OMA" id="INFCEET"/>
<keyword evidence="6" id="KW-0294">Fucose metabolism</keyword>
<dbReference type="NCBIfam" id="TIGR00756">
    <property type="entry name" value="PPR"/>
    <property type="match status" value="6"/>
</dbReference>